<dbReference type="RefSeq" id="WP_136953619.1">
    <property type="nucleotide sequence ID" value="NZ_CP039712.1"/>
</dbReference>
<reference evidence="1 2" key="1">
    <citation type="submission" date="2019-04" db="EMBL/GenBank/DDBJ databases">
        <title>Vagococcus sp. nov., isolated from faeces of yaks (Bos grunniens).</title>
        <authorList>
            <person name="Ge Y."/>
        </authorList>
    </citation>
    <scope>NUCLEOTIDE SEQUENCE [LARGE SCALE GENOMIC DNA]</scope>
    <source>
        <strain evidence="1 2">MN-17</strain>
    </source>
</reference>
<dbReference type="InterPro" id="IPR053163">
    <property type="entry name" value="HTH-type_regulator_Rgg"/>
</dbReference>
<protein>
    <submittedName>
        <fullName evidence="1">Uncharacterized protein</fullName>
    </submittedName>
</protein>
<dbReference type="Gene3D" id="1.10.260.40">
    <property type="entry name" value="lambda repressor-like DNA-binding domains"/>
    <property type="match status" value="1"/>
</dbReference>
<dbReference type="GO" id="GO:0003677">
    <property type="term" value="F:DNA binding"/>
    <property type="evidence" value="ECO:0007669"/>
    <property type="project" value="InterPro"/>
</dbReference>
<dbReference type="Proteomes" id="UP000298615">
    <property type="component" value="Chromosome"/>
</dbReference>
<evidence type="ECO:0000313" key="1">
    <source>
        <dbReference type="EMBL" id="QCI86797.1"/>
    </source>
</evidence>
<organism evidence="1 2">
    <name type="scientific">Vagococcus zengguangii</name>
    <dbReference type="NCBI Taxonomy" id="2571750"/>
    <lineage>
        <taxon>Bacteria</taxon>
        <taxon>Bacillati</taxon>
        <taxon>Bacillota</taxon>
        <taxon>Bacilli</taxon>
        <taxon>Lactobacillales</taxon>
        <taxon>Enterococcaceae</taxon>
        <taxon>Vagococcus</taxon>
    </lineage>
</organism>
<dbReference type="SUPFAM" id="SSF47413">
    <property type="entry name" value="lambda repressor-like DNA-binding domains"/>
    <property type="match status" value="1"/>
</dbReference>
<dbReference type="Pfam" id="PF21259">
    <property type="entry name" value="Rgg_C"/>
    <property type="match status" value="1"/>
</dbReference>
<sequence length="323" mass="38313">MKTYGEVFHYLRTNKGMRLKELSDEQLSISLIAQFEKNQSKLSYDRFIRLMNKLEVSFDEVQALLEQSTLEKSYEDILMNQYQNITNSVVGYDKELFSQLHQQLIQKSQEFFTYLQKHPSLRLAHYYQFVLINNQMWYELSAHDKQLKLSYCQTKVQSYLSPIIQYLLSVDNWGVYEISLMNRFAIAMPIDLLMKLMNQATKRAKNYQHLPGNQEMIFNVFLTCFSVALNLDAFDEAKLILKKIRDHLKTTPDTRYAMRLMFYESLLQNKMGNNQEGERLFQQLIETYNLIGLPELGKKITEERKNMEYSEQQGAFSVYIYIV</sequence>
<dbReference type="PROSITE" id="PS50943">
    <property type="entry name" value="HTH_CROC1"/>
    <property type="match status" value="1"/>
</dbReference>
<name>A0A4D7CWS0_9ENTE</name>
<dbReference type="InterPro" id="IPR001387">
    <property type="entry name" value="Cro/C1-type_HTH"/>
</dbReference>
<evidence type="ECO:0000313" key="2">
    <source>
        <dbReference type="Proteomes" id="UP000298615"/>
    </source>
</evidence>
<proteinExistence type="predicted"/>
<dbReference type="PANTHER" id="PTHR37038">
    <property type="entry name" value="TRANSCRIPTIONAL REGULATOR-RELATED"/>
    <property type="match status" value="1"/>
</dbReference>
<dbReference type="AlphaFoldDB" id="A0A4D7CWS0"/>
<dbReference type="OrthoDB" id="2360592at2"/>
<dbReference type="InterPro" id="IPR010057">
    <property type="entry name" value="Transcription_activator_Rgg_C"/>
</dbReference>
<dbReference type="KEGG" id="vao:FA707_07395"/>
<gene>
    <name evidence="1" type="ORF">FA707_07395</name>
</gene>
<keyword evidence="2" id="KW-1185">Reference proteome</keyword>
<dbReference type="InterPro" id="IPR010982">
    <property type="entry name" value="Lambda_DNA-bd_dom_sf"/>
</dbReference>
<dbReference type="EMBL" id="CP039712">
    <property type="protein sequence ID" value="QCI86797.1"/>
    <property type="molecule type" value="Genomic_DNA"/>
</dbReference>
<dbReference type="CDD" id="cd00093">
    <property type="entry name" value="HTH_XRE"/>
    <property type="match status" value="1"/>
</dbReference>
<accession>A0A4D7CWS0</accession>
<dbReference type="NCBIfam" id="TIGR01716">
    <property type="entry name" value="RGG_Cterm"/>
    <property type="match status" value="1"/>
</dbReference>